<proteinExistence type="predicted"/>
<gene>
    <name evidence="2" type="ORF">CAPTEDRAFT_227320</name>
</gene>
<dbReference type="AlphaFoldDB" id="R7V1F8"/>
<feature type="chain" id="PRO_5008788648" evidence="1">
    <location>
        <begin position="22"/>
        <end position="242"/>
    </location>
</feature>
<evidence type="ECO:0000313" key="4">
    <source>
        <dbReference type="Proteomes" id="UP000014760"/>
    </source>
</evidence>
<reference evidence="3" key="3">
    <citation type="submission" date="2015-06" db="UniProtKB">
        <authorList>
            <consortium name="EnsemblMetazoa"/>
        </authorList>
    </citation>
    <scope>IDENTIFICATION</scope>
</reference>
<name>R7V1F8_CAPTE</name>
<dbReference type="EMBL" id="AMQN01005423">
    <property type="status" value="NOT_ANNOTATED_CDS"/>
    <property type="molecule type" value="Genomic_DNA"/>
</dbReference>
<reference evidence="4" key="1">
    <citation type="submission" date="2012-12" db="EMBL/GenBank/DDBJ databases">
        <authorList>
            <person name="Hellsten U."/>
            <person name="Grimwood J."/>
            <person name="Chapman J.A."/>
            <person name="Shapiro H."/>
            <person name="Aerts A."/>
            <person name="Otillar R.P."/>
            <person name="Terry A.Y."/>
            <person name="Boore J.L."/>
            <person name="Simakov O."/>
            <person name="Marletaz F."/>
            <person name="Cho S.-J."/>
            <person name="Edsinger-Gonzales E."/>
            <person name="Havlak P."/>
            <person name="Kuo D.-H."/>
            <person name="Larsson T."/>
            <person name="Lv J."/>
            <person name="Arendt D."/>
            <person name="Savage R."/>
            <person name="Osoegawa K."/>
            <person name="de Jong P."/>
            <person name="Lindberg D.R."/>
            <person name="Seaver E.C."/>
            <person name="Weisblat D.A."/>
            <person name="Putnam N.H."/>
            <person name="Grigoriev I.V."/>
            <person name="Rokhsar D.S."/>
        </authorList>
    </citation>
    <scope>NUCLEOTIDE SEQUENCE</scope>
    <source>
        <strain evidence="4">I ESC-2004</strain>
    </source>
</reference>
<protein>
    <submittedName>
        <fullName evidence="2 3">Uncharacterized protein</fullName>
    </submittedName>
</protein>
<organism evidence="2">
    <name type="scientific">Capitella teleta</name>
    <name type="common">Polychaete worm</name>
    <dbReference type="NCBI Taxonomy" id="283909"/>
    <lineage>
        <taxon>Eukaryota</taxon>
        <taxon>Metazoa</taxon>
        <taxon>Spiralia</taxon>
        <taxon>Lophotrochozoa</taxon>
        <taxon>Annelida</taxon>
        <taxon>Polychaeta</taxon>
        <taxon>Sedentaria</taxon>
        <taxon>Scolecida</taxon>
        <taxon>Capitellidae</taxon>
        <taxon>Capitella</taxon>
    </lineage>
</organism>
<keyword evidence="4" id="KW-1185">Reference proteome</keyword>
<feature type="signal peptide" evidence="1">
    <location>
        <begin position="1"/>
        <end position="21"/>
    </location>
</feature>
<accession>R7V1F8</accession>
<reference evidence="2 4" key="2">
    <citation type="journal article" date="2013" name="Nature">
        <title>Insights into bilaterian evolution from three spiralian genomes.</title>
        <authorList>
            <person name="Simakov O."/>
            <person name="Marletaz F."/>
            <person name="Cho S.J."/>
            <person name="Edsinger-Gonzales E."/>
            <person name="Havlak P."/>
            <person name="Hellsten U."/>
            <person name="Kuo D.H."/>
            <person name="Larsson T."/>
            <person name="Lv J."/>
            <person name="Arendt D."/>
            <person name="Savage R."/>
            <person name="Osoegawa K."/>
            <person name="de Jong P."/>
            <person name="Grimwood J."/>
            <person name="Chapman J.A."/>
            <person name="Shapiro H."/>
            <person name="Aerts A."/>
            <person name="Otillar R.P."/>
            <person name="Terry A.Y."/>
            <person name="Boore J.L."/>
            <person name="Grigoriev I.V."/>
            <person name="Lindberg D.R."/>
            <person name="Seaver E.C."/>
            <person name="Weisblat D.A."/>
            <person name="Putnam N.H."/>
            <person name="Rokhsar D.S."/>
        </authorList>
    </citation>
    <scope>NUCLEOTIDE SEQUENCE</scope>
    <source>
        <strain evidence="2 4">I ESC-2004</strain>
    </source>
</reference>
<dbReference type="EnsemblMetazoa" id="CapteT227320">
    <property type="protein sequence ID" value="CapteP227320"/>
    <property type="gene ID" value="CapteG227320"/>
</dbReference>
<evidence type="ECO:0000256" key="1">
    <source>
        <dbReference type="SAM" id="SignalP"/>
    </source>
</evidence>
<evidence type="ECO:0000313" key="3">
    <source>
        <dbReference type="EnsemblMetazoa" id="CapteP227320"/>
    </source>
</evidence>
<evidence type="ECO:0000313" key="2">
    <source>
        <dbReference type="EMBL" id="ELU12389.1"/>
    </source>
</evidence>
<keyword evidence="1" id="KW-0732">Signal</keyword>
<dbReference type="HOGENOM" id="CLU_1148123_0_0_1"/>
<dbReference type="Proteomes" id="UP000014760">
    <property type="component" value="Unassembled WGS sequence"/>
</dbReference>
<dbReference type="EMBL" id="KB296008">
    <property type="protein sequence ID" value="ELU12389.1"/>
    <property type="molecule type" value="Genomic_DNA"/>
</dbReference>
<sequence length="242" mass="26792">MLHSITTISVLLSLFPVGILSVTTLMVPLNPRTTASPCACPSLFVTAPASLRDVVGMYALHSCRYAEHDVYVNADMSTYLFYNETSTKWVFAPELGASASSSIESVSTGDTPSGISWQVFDNSAWTAVDTVSVECACNQHVCMEVMVNSTVLGHTFKGTFNMSETRDERPVFWNAEEQLYLYFHSAGDCHFWAISDSLTSSQWVMYSYDISPRPTNVKAAWNVRTSSGWVEDEDLKVVCVDK</sequence>